<dbReference type="EMBL" id="UINC01179580">
    <property type="protein sequence ID" value="SVD88327.1"/>
    <property type="molecule type" value="Genomic_DNA"/>
</dbReference>
<proteinExistence type="predicted"/>
<evidence type="ECO:0000313" key="1">
    <source>
        <dbReference type="EMBL" id="SVD88327.1"/>
    </source>
</evidence>
<reference evidence="1" key="1">
    <citation type="submission" date="2018-05" db="EMBL/GenBank/DDBJ databases">
        <authorList>
            <person name="Lanie J.A."/>
            <person name="Ng W.-L."/>
            <person name="Kazmierczak K.M."/>
            <person name="Andrzejewski T.M."/>
            <person name="Davidsen T.M."/>
            <person name="Wayne K.J."/>
            <person name="Tettelin H."/>
            <person name="Glass J.I."/>
            <person name="Rusch D."/>
            <person name="Podicherti R."/>
            <person name="Tsui H.-C.T."/>
            <person name="Winkler M.E."/>
        </authorList>
    </citation>
    <scope>NUCLEOTIDE SEQUENCE</scope>
</reference>
<sequence length="260" mass="29364">MKAYNIIYILILFISSTINIAQEVEPEITMDRKKLVILTSEGENNDITDKIYQIISSTATQLKRYDIIDRNQIERILKEQKFQHSGIVDQDQAVELGKVAAADRALLIQIQNFGQNGVPTEEQKEKEEEDEPETGFFGWVVKEVVKAEIDKSTENVERYPNNINTIIDGEVRLINVETSQSIASFSFHADYTGGVKAKSLSHALKQIKSQIDTNLKNLFLLSSEVLDIRGNDITLLLGKNMGVRSGMLFEIISRDSKKTL</sequence>
<evidence type="ECO:0008006" key="2">
    <source>
        <dbReference type="Google" id="ProtNLM"/>
    </source>
</evidence>
<name>A0A382YYI3_9ZZZZ</name>
<gene>
    <name evidence="1" type="ORF">METZ01_LOCUS441181</name>
</gene>
<dbReference type="AlphaFoldDB" id="A0A382YYI3"/>
<feature type="non-terminal residue" evidence="1">
    <location>
        <position position="260"/>
    </location>
</feature>
<dbReference type="Gene3D" id="3.40.50.10610">
    <property type="entry name" value="ABC-type transport auxiliary lipoprotein component"/>
    <property type="match status" value="1"/>
</dbReference>
<accession>A0A382YYI3</accession>
<organism evidence="1">
    <name type="scientific">marine metagenome</name>
    <dbReference type="NCBI Taxonomy" id="408172"/>
    <lineage>
        <taxon>unclassified sequences</taxon>
        <taxon>metagenomes</taxon>
        <taxon>ecological metagenomes</taxon>
    </lineage>
</organism>
<protein>
    <recommendedName>
        <fullName evidence="2">Flagellar assembly protein T N-terminal domain-containing protein</fullName>
    </recommendedName>
</protein>